<evidence type="ECO:0000256" key="3">
    <source>
        <dbReference type="ARBA" id="ARBA00022989"/>
    </source>
</evidence>
<keyword evidence="2 5" id="KW-0812">Transmembrane</keyword>
<evidence type="ECO:0000256" key="1">
    <source>
        <dbReference type="ARBA" id="ARBA00004141"/>
    </source>
</evidence>
<organism evidence="6 7">
    <name type="scientific">Halocatena marina</name>
    <dbReference type="NCBI Taxonomy" id="2934937"/>
    <lineage>
        <taxon>Archaea</taxon>
        <taxon>Methanobacteriati</taxon>
        <taxon>Methanobacteriota</taxon>
        <taxon>Stenosarchaea group</taxon>
        <taxon>Halobacteria</taxon>
        <taxon>Halobacteriales</taxon>
        <taxon>Natronomonadaceae</taxon>
        <taxon>Halocatena</taxon>
    </lineage>
</organism>
<accession>A0ABD5YWX3</accession>
<protein>
    <submittedName>
        <fullName evidence="6">DoxX family protein</fullName>
    </submittedName>
</protein>
<proteinExistence type="predicted"/>
<feature type="transmembrane region" description="Helical" evidence="5">
    <location>
        <begin position="56"/>
        <end position="84"/>
    </location>
</feature>
<dbReference type="Pfam" id="PF13564">
    <property type="entry name" value="DoxX_2"/>
    <property type="match status" value="1"/>
</dbReference>
<dbReference type="Proteomes" id="UP001596417">
    <property type="component" value="Unassembled WGS sequence"/>
</dbReference>
<comment type="caution">
    <text evidence="6">The sequence shown here is derived from an EMBL/GenBank/DDBJ whole genome shotgun (WGS) entry which is preliminary data.</text>
</comment>
<keyword evidence="4 5" id="KW-0472">Membrane</keyword>
<evidence type="ECO:0000256" key="4">
    <source>
        <dbReference type="ARBA" id="ARBA00023136"/>
    </source>
</evidence>
<dbReference type="InterPro" id="IPR032808">
    <property type="entry name" value="DoxX"/>
</dbReference>
<dbReference type="GO" id="GO:0016020">
    <property type="term" value="C:membrane"/>
    <property type="evidence" value="ECO:0007669"/>
    <property type="project" value="UniProtKB-SubCell"/>
</dbReference>
<keyword evidence="7" id="KW-1185">Reference proteome</keyword>
<dbReference type="AlphaFoldDB" id="A0ABD5YWX3"/>
<evidence type="ECO:0000256" key="2">
    <source>
        <dbReference type="ARBA" id="ARBA00022692"/>
    </source>
</evidence>
<comment type="subcellular location">
    <subcellularLocation>
        <location evidence="1">Membrane</location>
        <topology evidence="1">Multi-pass membrane protein</topology>
    </subcellularLocation>
</comment>
<keyword evidence="3 5" id="KW-1133">Transmembrane helix</keyword>
<gene>
    <name evidence="6" type="ORF">ACFQL7_24860</name>
</gene>
<reference evidence="6 7" key="1">
    <citation type="journal article" date="2019" name="Int. J. Syst. Evol. Microbiol.">
        <title>The Global Catalogue of Microorganisms (GCM) 10K type strain sequencing project: providing services to taxonomists for standard genome sequencing and annotation.</title>
        <authorList>
            <consortium name="The Broad Institute Genomics Platform"/>
            <consortium name="The Broad Institute Genome Sequencing Center for Infectious Disease"/>
            <person name="Wu L."/>
            <person name="Ma J."/>
        </authorList>
    </citation>
    <scope>NUCLEOTIDE SEQUENCE [LARGE SCALE GENOMIC DNA]</scope>
    <source>
        <strain evidence="6 7">RDMS1</strain>
    </source>
</reference>
<name>A0ABD5YWX3_9EURY</name>
<sequence>MEFTIFTAYVAATVLTAVANAGIATLDFIHHKQVLENMAQVDVPESWLPVLGTLKAAGAVGLLVGIIVPPIGTAAAVGLTIFYIGAIITHLRAREYTIAPATAYLLLAVVTLAQEWPHKPSHGIRTLQSLKER</sequence>
<evidence type="ECO:0000313" key="6">
    <source>
        <dbReference type="EMBL" id="MFC7192716.1"/>
    </source>
</evidence>
<dbReference type="EMBL" id="JBHTAX010000005">
    <property type="protein sequence ID" value="MFC7192716.1"/>
    <property type="molecule type" value="Genomic_DNA"/>
</dbReference>
<evidence type="ECO:0000313" key="7">
    <source>
        <dbReference type="Proteomes" id="UP001596417"/>
    </source>
</evidence>
<evidence type="ECO:0000256" key="5">
    <source>
        <dbReference type="SAM" id="Phobius"/>
    </source>
</evidence>
<dbReference type="RefSeq" id="WP_390206812.1">
    <property type="nucleotide sequence ID" value="NZ_JBHTAX010000005.1"/>
</dbReference>